<dbReference type="RefSeq" id="WP_218592750.1">
    <property type="nucleotide sequence ID" value="NZ_JADQDE010000200.1"/>
</dbReference>
<feature type="domain" description="Flavodoxin-like fold" evidence="2">
    <location>
        <begin position="1"/>
        <end position="212"/>
    </location>
</feature>
<dbReference type="PANTHER" id="PTHR10204:SF34">
    <property type="entry name" value="NAD(P)H DEHYDROGENASE [QUINONE] 1 ISOFORM 1"/>
    <property type="match status" value="1"/>
</dbReference>
<proteinExistence type="predicted"/>
<dbReference type="Pfam" id="PF02525">
    <property type="entry name" value="Flavodoxin_2"/>
    <property type="match status" value="1"/>
</dbReference>
<keyword evidence="1" id="KW-0560">Oxidoreductase</keyword>
<dbReference type="Proteomes" id="UP000694300">
    <property type="component" value="Unassembled WGS sequence"/>
</dbReference>
<dbReference type="InterPro" id="IPR003680">
    <property type="entry name" value="Flavodoxin_fold"/>
</dbReference>
<reference evidence="3 4" key="1">
    <citation type="submission" date="2020-11" db="EMBL/GenBank/DDBJ databases">
        <title>Pseudonocardia abyssalis sp. nov. and Pseudonocardia oceani sp. nov., description and phylogenomic analysis of two novel actinomycetes isolated from the deep Southern Ocean.</title>
        <authorList>
            <person name="Parra J."/>
        </authorList>
    </citation>
    <scope>NUCLEOTIDE SEQUENCE [LARGE SCALE GENOMIC DNA]</scope>
    <source>
        <strain evidence="4">KRD185</strain>
    </source>
</reference>
<organism evidence="3 4">
    <name type="scientific">Pseudonocardia oceani</name>
    <dbReference type="NCBI Taxonomy" id="2792013"/>
    <lineage>
        <taxon>Bacteria</taxon>
        <taxon>Bacillati</taxon>
        <taxon>Actinomycetota</taxon>
        <taxon>Actinomycetes</taxon>
        <taxon>Pseudonocardiales</taxon>
        <taxon>Pseudonocardiaceae</taxon>
        <taxon>Pseudonocardia</taxon>
    </lineage>
</organism>
<gene>
    <name evidence="3" type="ORF">I4I82_03545</name>
</gene>
<name>A0ABS6U3D9_9PSEU</name>
<dbReference type="EMBL" id="JADQDF010000001">
    <property type="protein sequence ID" value="MBW0126752.1"/>
    <property type="molecule type" value="Genomic_DNA"/>
</dbReference>
<protein>
    <submittedName>
        <fullName evidence="3">NAD(P)H-dependent oxidoreductase</fullName>
    </submittedName>
</protein>
<dbReference type="InterPro" id="IPR051545">
    <property type="entry name" value="NAD(P)H_dehydrogenase_qn"/>
</dbReference>
<comment type="caution">
    <text evidence="3">The sequence shown here is derived from an EMBL/GenBank/DDBJ whole genome shotgun (WGS) entry which is preliminary data.</text>
</comment>
<evidence type="ECO:0000313" key="4">
    <source>
        <dbReference type="Proteomes" id="UP000694300"/>
    </source>
</evidence>
<sequence length="259" mass="27944">MNVLWVISHPEPRSLTASLAADGRAALEEQGHVVRVSDLYAMGWNPVVTGADYGQAPDERLHVGAASQRAYRAGGLPADVVAEQEKLRWADALVLQFPLWWFGMPAILKGWVDRVFVEGFAYGVRGDDGRTRRYGDGVLTGTRALVVTSAGGPPPVFGPRGINGHVDDLLFPLLHGTLFYAGAQVLPPLLLAGADRFTDEDAARAREELRERLAGLATDAPLAFRPQRGGDYDEHLVLLPHLAPGRGGLAVHRGDHLPS</sequence>
<evidence type="ECO:0000256" key="1">
    <source>
        <dbReference type="ARBA" id="ARBA00023002"/>
    </source>
</evidence>
<evidence type="ECO:0000313" key="3">
    <source>
        <dbReference type="EMBL" id="MBW0126752.1"/>
    </source>
</evidence>
<keyword evidence="4" id="KW-1185">Reference proteome</keyword>
<evidence type="ECO:0000259" key="2">
    <source>
        <dbReference type="Pfam" id="PF02525"/>
    </source>
</evidence>
<dbReference type="PANTHER" id="PTHR10204">
    <property type="entry name" value="NAD P H OXIDOREDUCTASE-RELATED"/>
    <property type="match status" value="1"/>
</dbReference>
<accession>A0ABS6U3D9</accession>